<evidence type="ECO:0000256" key="4">
    <source>
        <dbReference type="ARBA" id="ARBA00022547"/>
    </source>
</evidence>
<dbReference type="GO" id="GO:0045259">
    <property type="term" value="C:proton-transporting ATP synthase complex"/>
    <property type="evidence" value="ECO:0007669"/>
    <property type="project" value="UniProtKB-KW"/>
</dbReference>
<evidence type="ECO:0000256" key="7">
    <source>
        <dbReference type="ARBA" id="ARBA00022989"/>
    </source>
</evidence>
<reference evidence="13" key="1">
    <citation type="submission" date="2015-11" db="EMBL/GenBank/DDBJ databases">
        <authorList>
            <person name="Zhang Y."/>
            <person name="Guo Z."/>
        </authorList>
    </citation>
    <scope>NUCLEOTIDE SEQUENCE</scope>
</reference>
<evidence type="ECO:0000313" key="13">
    <source>
        <dbReference type="EMBL" id="ANQ92680.1"/>
    </source>
</evidence>
<evidence type="ECO:0000256" key="11">
    <source>
        <dbReference type="RuleBase" id="RU004450"/>
    </source>
</evidence>
<comment type="subcellular location">
    <subcellularLocation>
        <location evidence="1">Membrane</location>
        <topology evidence="1">Multi-pass membrane protein</topology>
    </subcellularLocation>
    <subcellularLocation>
        <location evidence="11">Mitochondrion inner membrane</location>
        <topology evidence="11">Multi-pass membrane protein</topology>
    </subcellularLocation>
</comment>
<dbReference type="InterPro" id="IPR035908">
    <property type="entry name" value="F0_ATP_A_sf"/>
</dbReference>
<protein>
    <recommendedName>
        <fullName evidence="11">ATP synthase subunit a</fullName>
    </recommendedName>
</protein>
<evidence type="ECO:0000256" key="6">
    <source>
        <dbReference type="ARBA" id="ARBA00022781"/>
    </source>
</evidence>
<comment type="similarity">
    <text evidence="2">Belongs to the ATPase A chain family.</text>
</comment>
<keyword evidence="5 12" id="KW-0812">Transmembrane</keyword>
<dbReference type="InterPro" id="IPR023011">
    <property type="entry name" value="ATP_synth_F0_asu_AS"/>
</dbReference>
<feature type="transmembrane region" description="Helical" evidence="12">
    <location>
        <begin position="20"/>
        <end position="39"/>
    </location>
</feature>
<dbReference type="CDD" id="cd00310">
    <property type="entry name" value="ATP-synt_Fo_a_6"/>
    <property type="match status" value="1"/>
</dbReference>
<evidence type="ECO:0000256" key="9">
    <source>
        <dbReference type="ARBA" id="ARBA00023136"/>
    </source>
</evidence>
<feature type="transmembrane region" description="Helical" evidence="12">
    <location>
        <begin position="160"/>
        <end position="181"/>
    </location>
</feature>
<dbReference type="InterPro" id="IPR045083">
    <property type="entry name" value="ATP_synth_F0_asu_bact/mt"/>
</dbReference>
<feature type="transmembrane region" description="Helical" evidence="12">
    <location>
        <begin position="135"/>
        <end position="154"/>
    </location>
</feature>
<feature type="transmembrane region" description="Helical" evidence="12">
    <location>
        <begin position="188"/>
        <end position="210"/>
    </location>
</feature>
<dbReference type="PROSITE" id="PS00449">
    <property type="entry name" value="ATPASE_A"/>
    <property type="match status" value="1"/>
</dbReference>
<dbReference type="PANTHER" id="PTHR11410">
    <property type="entry name" value="ATP SYNTHASE SUBUNIT A"/>
    <property type="match status" value="1"/>
</dbReference>
<keyword evidence="13" id="KW-0496">Mitochondrion</keyword>
<evidence type="ECO:0000256" key="8">
    <source>
        <dbReference type="ARBA" id="ARBA00023065"/>
    </source>
</evidence>
<feature type="transmembrane region" description="Helical" evidence="12">
    <location>
        <begin position="98"/>
        <end position="115"/>
    </location>
</feature>
<keyword evidence="6" id="KW-0375">Hydrogen ion transport</keyword>
<keyword evidence="4" id="KW-0138">CF(0)</keyword>
<feature type="transmembrane region" description="Helical" evidence="12">
    <location>
        <begin position="70"/>
        <end position="92"/>
    </location>
</feature>
<evidence type="ECO:0000256" key="3">
    <source>
        <dbReference type="ARBA" id="ARBA00022448"/>
    </source>
</evidence>
<keyword evidence="10" id="KW-0066">ATP synthesis</keyword>
<dbReference type="InterPro" id="IPR000568">
    <property type="entry name" value="ATP_synth_F0_asu"/>
</dbReference>
<evidence type="ECO:0000256" key="1">
    <source>
        <dbReference type="ARBA" id="ARBA00004141"/>
    </source>
</evidence>
<dbReference type="NCBIfam" id="TIGR01131">
    <property type="entry name" value="ATP_synt_6_or_A"/>
    <property type="match status" value="1"/>
</dbReference>
<keyword evidence="8" id="KW-0406">Ion transport</keyword>
<dbReference type="SUPFAM" id="SSF81336">
    <property type="entry name" value="F1F0 ATP synthase subunit A"/>
    <property type="match status" value="1"/>
</dbReference>
<gene>
    <name evidence="13" type="primary">ATP6</name>
</gene>
<evidence type="ECO:0000256" key="12">
    <source>
        <dbReference type="SAM" id="Phobius"/>
    </source>
</evidence>
<dbReference type="GO" id="GO:0005743">
    <property type="term" value="C:mitochondrial inner membrane"/>
    <property type="evidence" value="ECO:0007669"/>
    <property type="project" value="UniProtKB-SubCell"/>
</dbReference>
<dbReference type="Gene3D" id="1.20.120.220">
    <property type="entry name" value="ATP synthase, F0 complex, subunit A"/>
    <property type="match status" value="1"/>
</dbReference>
<accession>A0A1L2F0U7</accession>
<evidence type="ECO:0000256" key="2">
    <source>
        <dbReference type="ARBA" id="ARBA00006810"/>
    </source>
</evidence>
<keyword evidence="9 12" id="KW-0472">Membrane</keyword>
<dbReference type="EMBL" id="KU057374">
    <property type="protein sequence ID" value="ANQ92680.1"/>
    <property type="molecule type" value="Genomic_DNA"/>
</dbReference>
<evidence type="ECO:0000256" key="5">
    <source>
        <dbReference type="ARBA" id="ARBA00022692"/>
    </source>
</evidence>
<geneLocation type="mitochondrion" evidence="13"/>
<keyword evidence="3" id="KW-0813">Transport</keyword>
<sequence>MMTNLFSIFDPSTHLGLPLNWVAIFLGLVIIPLGFWTLPSRQGLMFSQMVEGLMGEMVALLGVRGKGSTLMLMALFLLILVNNSMGLLPYIFTSSAHLWFTLGLALPLWFGYFLYGWAANTLHSLAHLVPQGTPYSLMPFMVLIESISGLIRPVTLSVRLAANMIAGHLLLALMSGAVSVLSPISGALIILAQIALLLLEAAVAAIQAYVFTTLSALYVSEV</sequence>
<evidence type="ECO:0000256" key="10">
    <source>
        <dbReference type="ARBA" id="ARBA00023310"/>
    </source>
</evidence>
<keyword evidence="7 12" id="KW-1133">Transmembrane helix</keyword>
<proteinExistence type="inferred from homology"/>
<name>A0A1L2F0U7_9CRUS</name>
<organism evidence="13">
    <name type="scientific">Bathynomus sp. YS-2016</name>
    <dbReference type="NCBI Taxonomy" id="1863031"/>
    <lineage>
        <taxon>Eukaryota</taxon>
        <taxon>Metazoa</taxon>
        <taxon>Ecdysozoa</taxon>
        <taxon>Arthropoda</taxon>
        <taxon>Crustacea</taxon>
        <taxon>Multicrustacea</taxon>
        <taxon>Malacostraca</taxon>
        <taxon>Eumalacostraca</taxon>
        <taxon>Peracarida</taxon>
        <taxon>Isopoda</taxon>
        <taxon>Cirolanidae</taxon>
        <taxon>Bathynomus</taxon>
    </lineage>
</organism>
<dbReference type="Pfam" id="PF00119">
    <property type="entry name" value="ATP-synt_A"/>
    <property type="match status" value="1"/>
</dbReference>
<dbReference type="GO" id="GO:0046933">
    <property type="term" value="F:proton-transporting ATP synthase activity, rotational mechanism"/>
    <property type="evidence" value="ECO:0007669"/>
    <property type="project" value="TreeGrafter"/>
</dbReference>
<dbReference type="PRINTS" id="PR00123">
    <property type="entry name" value="ATPASEA"/>
</dbReference>
<dbReference type="AlphaFoldDB" id="A0A1L2F0U7"/>
<dbReference type="PANTHER" id="PTHR11410:SF0">
    <property type="entry name" value="ATP SYNTHASE SUBUNIT A"/>
    <property type="match status" value="1"/>
</dbReference>